<organism evidence="9 10">
    <name type="scientific">Nocardiopsis mwathae</name>
    <dbReference type="NCBI Taxonomy" id="1472723"/>
    <lineage>
        <taxon>Bacteria</taxon>
        <taxon>Bacillati</taxon>
        <taxon>Actinomycetota</taxon>
        <taxon>Actinomycetes</taxon>
        <taxon>Streptosporangiales</taxon>
        <taxon>Nocardiopsidaceae</taxon>
        <taxon>Nocardiopsis</taxon>
    </lineage>
</organism>
<sequence>MKNGERLMGKAERRASRERLKQERLKAQQRAKRNRIVGVVGAALVVALVVVGGGYWFLTQSTTGDELTADLPPQTLQEDGSIVLAKSGAEAPVVDVYADFQCPACKQFETAAGSTLQQLAADGEAIVHYRPVSIFSQQPDPISSNSLRAAAAARAAADHGKYVEYNDILFKNQPAEGKPGFSVDDLVSWGEDVGIDDPAFAERVEAEDKVVDTYTGDYTKDLMKKAQDELGTNELSTMTVGELIAWGDDNGVDGSFMDGTYVKETLEATNAAYARYSGGDKFEGTPSIYINGSKLGNEAFNPQQLKKAILDASPGEVDTKPLASDDGDAPAAPEADAPDSGDAPQTDESPDAKE</sequence>
<evidence type="ECO:0000256" key="5">
    <source>
        <dbReference type="ARBA" id="ARBA00023284"/>
    </source>
</evidence>
<evidence type="ECO:0000256" key="2">
    <source>
        <dbReference type="ARBA" id="ARBA00022729"/>
    </source>
</evidence>
<dbReference type="GO" id="GO:0016853">
    <property type="term" value="F:isomerase activity"/>
    <property type="evidence" value="ECO:0007669"/>
    <property type="project" value="UniProtKB-KW"/>
</dbReference>
<evidence type="ECO:0000256" key="1">
    <source>
        <dbReference type="ARBA" id="ARBA00005791"/>
    </source>
</evidence>
<keyword evidence="7" id="KW-0812">Transmembrane</keyword>
<dbReference type="PROSITE" id="PS51352">
    <property type="entry name" value="THIOREDOXIN_2"/>
    <property type="match status" value="1"/>
</dbReference>
<evidence type="ECO:0000256" key="6">
    <source>
        <dbReference type="SAM" id="MobiDB-lite"/>
    </source>
</evidence>
<feature type="region of interest" description="Disordered" evidence="6">
    <location>
        <begin position="306"/>
        <end position="354"/>
    </location>
</feature>
<feature type="transmembrane region" description="Helical" evidence="7">
    <location>
        <begin position="36"/>
        <end position="58"/>
    </location>
</feature>
<dbReference type="PANTHER" id="PTHR13887:SF14">
    <property type="entry name" value="DISULFIDE BOND FORMATION PROTEIN D"/>
    <property type="match status" value="1"/>
</dbReference>
<gene>
    <name evidence="9" type="ORF">HNR23_002431</name>
</gene>
<evidence type="ECO:0000313" key="10">
    <source>
        <dbReference type="Proteomes" id="UP000546642"/>
    </source>
</evidence>
<dbReference type="Proteomes" id="UP000546642">
    <property type="component" value="Unassembled WGS sequence"/>
</dbReference>
<dbReference type="Gene3D" id="3.40.30.10">
    <property type="entry name" value="Glutaredoxin"/>
    <property type="match status" value="1"/>
</dbReference>
<dbReference type="GO" id="GO:0016491">
    <property type="term" value="F:oxidoreductase activity"/>
    <property type="evidence" value="ECO:0007669"/>
    <property type="project" value="UniProtKB-KW"/>
</dbReference>
<accession>A0A7X0D653</accession>
<dbReference type="InterPro" id="IPR036249">
    <property type="entry name" value="Thioredoxin-like_sf"/>
</dbReference>
<comment type="similarity">
    <text evidence="1">Belongs to the thioredoxin family. DsbA subfamily.</text>
</comment>
<comment type="caution">
    <text evidence="9">The sequence shown here is derived from an EMBL/GenBank/DDBJ whole genome shotgun (WGS) entry which is preliminary data.</text>
</comment>
<feature type="compositionally biased region" description="Low complexity" evidence="6">
    <location>
        <begin position="329"/>
        <end position="344"/>
    </location>
</feature>
<keyword evidence="7" id="KW-0472">Membrane</keyword>
<name>A0A7X0D653_9ACTN</name>
<dbReference type="InterPro" id="IPR012336">
    <property type="entry name" value="Thioredoxin-like_fold"/>
</dbReference>
<dbReference type="PANTHER" id="PTHR13887">
    <property type="entry name" value="GLUTATHIONE S-TRANSFERASE KAPPA"/>
    <property type="match status" value="1"/>
</dbReference>
<dbReference type="EMBL" id="JACHDS010000001">
    <property type="protein sequence ID" value="MBB6172371.1"/>
    <property type="molecule type" value="Genomic_DNA"/>
</dbReference>
<keyword evidence="4" id="KW-1015">Disulfide bond</keyword>
<evidence type="ECO:0000259" key="8">
    <source>
        <dbReference type="PROSITE" id="PS51352"/>
    </source>
</evidence>
<feature type="region of interest" description="Disordered" evidence="6">
    <location>
        <begin position="1"/>
        <end position="20"/>
    </location>
</feature>
<protein>
    <submittedName>
        <fullName evidence="9">Protein-disulfide isomerase</fullName>
    </submittedName>
</protein>
<keyword evidence="2" id="KW-0732">Signal</keyword>
<dbReference type="InterPro" id="IPR013766">
    <property type="entry name" value="Thioredoxin_domain"/>
</dbReference>
<feature type="domain" description="Thioredoxin" evidence="8">
    <location>
        <begin position="61"/>
        <end position="209"/>
    </location>
</feature>
<evidence type="ECO:0000256" key="7">
    <source>
        <dbReference type="SAM" id="Phobius"/>
    </source>
</evidence>
<dbReference type="SUPFAM" id="SSF52833">
    <property type="entry name" value="Thioredoxin-like"/>
    <property type="match status" value="1"/>
</dbReference>
<keyword evidence="5" id="KW-0676">Redox-active center</keyword>
<reference evidence="9 10" key="1">
    <citation type="submission" date="2020-08" db="EMBL/GenBank/DDBJ databases">
        <title>Sequencing the genomes of 1000 actinobacteria strains.</title>
        <authorList>
            <person name="Klenk H.-P."/>
        </authorList>
    </citation>
    <scope>NUCLEOTIDE SEQUENCE [LARGE SCALE GENOMIC DNA]</scope>
    <source>
        <strain evidence="9 10">DSM 46659</strain>
    </source>
</reference>
<evidence type="ECO:0000256" key="3">
    <source>
        <dbReference type="ARBA" id="ARBA00023002"/>
    </source>
</evidence>
<dbReference type="AlphaFoldDB" id="A0A7X0D653"/>
<dbReference type="CDD" id="cd02972">
    <property type="entry name" value="DsbA_family"/>
    <property type="match status" value="1"/>
</dbReference>
<evidence type="ECO:0000256" key="4">
    <source>
        <dbReference type="ARBA" id="ARBA00023157"/>
    </source>
</evidence>
<keyword evidence="7" id="KW-1133">Transmembrane helix</keyword>
<proteinExistence type="inferred from homology"/>
<keyword evidence="9" id="KW-0413">Isomerase</keyword>
<evidence type="ECO:0000313" key="9">
    <source>
        <dbReference type="EMBL" id="MBB6172371.1"/>
    </source>
</evidence>
<keyword evidence="10" id="KW-1185">Reference proteome</keyword>
<dbReference type="Pfam" id="PF13462">
    <property type="entry name" value="Thioredoxin_4"/>
    <property type="match status" value="1"/>
</dbReference>
<keyword evidence="3" id="KW-0560">Oxidoreductase</keyword>